<keyword evidence="2" id="KW-0235">DNA replication</keyword>
<dbReference type="AlphaFoldDB" id="A0A9W8NR50"/>
<dbReference type="InterPro" id="IPR018607">
    <property type="entry name" value="Ctf8"/>
</dbReference>
<evidence type="ECO:0000256" key="4">
    <source>
        <dbReference type="ARBA" id="ARBA00023242"/>
    </source>
</evidence>
<dbReference type="Proteomes" id="UP001142393">
    <property type="component" value="Unassembled WGS sequence"/>
</dbReference>
<evidence type="ECO:0000256" key="3">
    <source>
        <dbReference type="ARBA" id="ARBA00023125"/>
    </source>
</evidence>
<dbReference type="GO" id="GO:0003677">
    <property type="term" value="F:DNA binding"/>
    <property type="evidence" value="ECO:0007669"/>
    <property type="project" value="UniProtKB-KW"/>
</dbReference>
<comment type="caution">
    <text evidence="7">The sequence shown here is derived from an EMBL/GenBank/DDBJ whole genome shotgun (WGS) entry which is preliminary data.</text>
</comment>
<keyword evidence="5" id="KW-0131">Cell cycle</keyword>
<name>A0A9W8NR50_9AGAR</name>
<keyword evidence="4" id="KW-0539">Nucleus</keyword>
<accession>A0A9W8NR50</accession>
<evidence type="ECO:0000313" key="8">
    <source>
        <dbReference type="Proteomes" id="UP001142393"/>
    </source>
</evidence>
<dbReference type="PANTHER" id="PTHR28605">
    <property type="entry name" value="CTF8, CHROMOSOME TRANSMISSION FIDELITY FACTOR 8 HOMOLOG (S. CEREVISIAE)"/>
    <property type="match status" value="1"/>
</dbReference>
<sequence>MLIPVTFDAQSSSSSNMQKLPPSLAKISHDEVVLLDLQGALELESTHPNERDGKLVGTLSIDNDLKRPILRIGHHLIEGNLVNLPKPLAVLHRSPVSARISNSQEDEDVAMDSREESFESTLNSPTIQWNALAIVKRKILFSKRPMPVVGKPS</sequence>
<reference evidence="7 8" key="1">
    <citation type="journal article" date="2023" name="Proc. Natl. Acad. Sci. U.S.A.">
        <title>A global phylogenomic analysis of the shiitake genus Lentinula.</title>
        <authorList>
            <person name="Sierra-Patev S."/>
            <person name="Min B."/>
            <person name="Naranjo-Ortiz M."/>
            <person name="Looney B."/>
            <person name="Konkel Z."/>
            <person name="Slot J.C."/>
            <person name="Sakamoto Y."/>
            <person name="Steenwyk J.L."/>
            <person name="Rokas A."/>
            <person name="Carro J."/>
            <person name="Camarero S."/>
            <person name="Ferreira P."/>
            <person name="Molpeceres G."/>
            <person name="Ruiz-Duenas F.J."/>
            <person name="Serrano A."/>
            <person name="Henrissat B."/>
            <person name="Drula E."/>
            <person name="Hughes K.W."/>
            <person name="Mata J.L."/>
            <person name="Ishikawa N.K."/>
            <person name="Vargas-Isla R."/>
            <person name="Ushijima S."/>
            <person name="Smith C.A."/>
            <person name="Donoghue J."/>
            <person name="Ahrendt S."/>
            <person name="Andreopoulos W."/>
            <person name="He G."/>
            <person name="LaButti K."/>
            <person name="Lipzen A."/>
            <person name="Ng V."/>
            <person name="Riley R."/>
            <person name="Sandor L."/>
            <person name="Barry K."/>
            <person name="Martinez A.T."/>
            <person name="Xiao Y."/>
            <person name="Gibbons J.G."/>
            <person name="Terashima K."/>
            <person name="Grigoriev I.V."/>
            <person name="Hibbett D."/>
        </authorList>
    </citation>
    <scope>NUCLEOTIDE SEQUENCE [LARGE SCALE GENOMIC DNA]</scope>
    <source>
        <strain evidence="7 8">TFB7810</strain>
    </source>
</reference>
<dbReference type="Pfam" id="PF09696">
    <property type="entry name" value="Ctf8"/>
    <property type="match status" value="1"/>
</dbReference>
<dbReference type="GO" id="GO:0031390">
    <property type="term" value="C:Ctf18 RFC-like complex"/>
    <property type="evidence" value="ECO:0007669"/>
    <property type="project" value="InterPro"/>
</dbReference>
<evidence type="ECO:0000313" key="7">
    <source>
        <dbReference type="EMBL" id="KAJ3739205.1"/>
    </source>
</evidence>
<evidence type="ECO:0000256" key="2">
    <source>
        <dbReference type="ARBA" id="ARBA00022705"/>
    </source>
</evidence>
<protein>
    <submittedName>
        <fullName evidence="7">Ctf8-domain-containing protein</fullName>
    </submittedName>
</protein>
<dbReference type="EMBL" id="JANVFU010000019">
    <property type="protein sequence ID" value="KAJ3739205.1"/>
    <property type="molecule type" value="Genomic_DNA"/>
</dbReference>
<proteinExistence type="inferred from homology"/>
<dbReference type="GO" id="GO:0006260">
    <property type="term" value="P:DNA replication"/>
    <property type="evidence" value="ECO:0007669"/>
    <property type="project" value="UniProtKB-KW"/>
</dbReference>
<evidence type="ECO:0000256" key="5">
    <source>
        <dbReference type="ARBA" id="ARBA00023306"/>
    </source>
</evidence>
<comment type="subcellular location">
    <subcellularLocation>
        <location evidence="1">Nucleus</location>
    </subcellularLocation>
</comment>
<keyword evidence="3" id="KW-0238">DNA-binding</keyword>
<dbReference type="GO" id="GO:0007064">
    <property type="term" value="P:mitotic sister chromatid cohesion"/>
    <property type="evidence" value="ECO:0007669"/>
    <property type="project" value="InterPro"/>
</dbReference>
<keyword evidence="8" id="KW-1185">Reference proteome</keyword>
<gene>
    <name evidence="7" type="ORF">DFH05DRAFT_1552907</name>
</gene>
<organism evidence="7 8">
    <name type="scientific">Lentinula detonsa</name>
    <dbReference type="NCBI Taxonomy" id="2804962"/>
    <lineage>
        <taxon>Eukaryota</taxon>
        <taxon>Fungi</taxon>
        <taxon>Dikarya</taxon>
        <taxon>Basidiomycota</taxon>
        <taxon>Agaricomycotina</taxon>
        <taxon>Agaricomycetes</taxon>
        <taxon>Agaricomycetidae</taxon>
        <taxon>Agaricales</taxon>
        <taxon>Marasmiineae</taxon>
        <taxon>Omphalotaceae</taxon>
        <taxon>Lentinula</taxon>
    </lineage>
</organism>
<dbReference type="PANTHER" id="PTHR28605:SF1">
    <property type="entry name" value="CHROMOSOME TRANSMISSION FIDELITY FACTOR 8"/>
    <property type="match status" value="1"/>
</dbReference>
<comment type="similarity">
    <text evidence="6">Belongs to the CTF8 family.</text>
</comment>
<evidence type="ECO:0000256" key="1">
    <source>
        <dbReference type="ARBA" id="ARBA00004123"/>
    </source>
</evidence>
<evidence type="ECO:0000256" key="6">
    <source>
        <dbReference type="ARBA" id="ARBA00038447"/>
    </source>
</evidence>